<evidence type="ECO:0000256" key="1">
    <source>
        <dbReference type="SAM" id="MobiDB-lite"/>
    </source>
</evidence>
<dbReference type="InterPro" id="IPR008497">
    <property type="entry name" value="DUF779"/>
</dbReference>
<organism evidence="3 4">
    <name type="scientific">Mycobacterium kiyosense</name>
    <dbReference type="NCBI Taxonomy" id="2871094"/>
    <lineage>
        <taxon>Bacteria</taxon>
        <taxon>Bacillati</taxon>
        <taxon>Actinomycetota</taxon>
        <taxon>Actinomycetes</taxon>
        <taxon>Mycobacteriales</taxon>
        <taxon>Mycobacteriaceae</taxon>
        <taxon>Mycobacterium</taxon>
    </lineage>
</organism>
<sequence length="166" mass="17691">MDAAPPGAVITTPAAELLARLQDRHGPVMFHQSGGCCDGSSPMCYPLGDFLVGDRDVLLSVLDVGADGVPVWISGPQYEVWKHTQLVIDVVAGRGSGFSLEAPEGIRFLSRGRVYSDTESALRQGEPVITGAAYERGERPPTRGHVVTWKPEGRAANVPEPGKATR</sequence>
<evidence type="ECO:0000313" key="2">
    <source>
        <dbReference type="EMBL" id="GLB86383.1"/>
    </source>
</evidence>
<evidence type="ECO:0008006" key="5">
    <source>
        <dbReference type="Google" id="ProtNLM"/>
    </source>
</evidence>
<proteinExistence type="predicted"/>
<dbReference type="EMBL" id="BRXE01000137">
    <property type="protein sequence ID" value="GLB86383.1"/>
    <property type="molecule type" value="Genomic_DNA"/>
</dbReference>
<evidence type="ECO:0000313" key="4">
    <source>
        <dbReference type="Proteomes" id="UP001064782"/>
    </source>
</evidence>
<dbReference type="GeneID" id="83629475"/>
<keyword evidence="4" id="KW-1185">Reference proteome</keyword>
<feature type="region of interest" description="Disordered" evidence="1">
    <location>
        <begin position="136"/>
        <end position="166"/>
    </location>
</feature>
<dbReference type="Pfam" id="PF05610">
    <property type="entry name" value="DUF779"/>
    <property type="match status" value="1"/>
</dbReference>
<accession>A0A9P3Q6Y2</accession>
<dbReference type="RefSeq" id="WP_236980726.1">
    <property type="nucleotide sequence ID" value="NZ_BRXE01000137.1"/>
</dbReference>
<comment type="caution">
    <text evidence="3">The sequence shown here is derived from an EMBL/GenBank/DDBJ whole genome shotgun (WGS) entry which is preliminary data.</text>
</comment>
<dbReference type="Proteomes" id="UP001165663">
    <property type="component" value="Unassembled WGS sequence"/>
</dbReference>
<evidence type="ECO:0000313" key="3">
    <source>
        <dbReference type="EMBL" id="GLD30189.1"/>
    </source>
</evidence>
<dbReference type="AlphaFoldDB" id="A0A9P3Q6Y2"/>
<reference evidence="3" key="1">
    <citation type="submission" date="2022-08" db="EMBL/GenBank/DDBJ databases">
        <title>Mycobacterium kiyosense sp. nov., scotochromogenic slow-glowing species isolated from respiratory specimens.</title>
        <authorList>
            <person name="Fukano H."/>
            <person name="Kazumi Y."/>
            <person name="Sakagami N."/>
            <person name="Ato M."/>
            <person name="Mitarai S."/>
            <person name="Hoshino Y."/>
        </authorList>
    </citation>
    <scope>NUCLEOTIDE SEQUENCE</scope>
    <source>
        <strain evidence="3">1413</strain>
        <strain evidence="2">SRL2020-028</strain>
    </source>
</reference>
<dbReference type="Proteomes" id="UP001064782">
    <property type="component" value="Unassembled WGS sequence"/>
</dbReference>
<gene>
    <name evidence="3" type="ORF">Mkiyose1413_20720</name>
    <name evidence="2" type="ORF">SRL2020028_56390</name>
</gene>
<protein>
    <recommendedName>
        <fullName evidence="5">DUF779 domain-containing protein</fullName>
    </recommendedName>
</protein>
<dbReference type="EMBL" id="BRZI01000011">
    <property type="protein sequence ID" value="GLD30189.1"/>
    <property type="molecule type" value="Genomic_DNA"/>
</dbReference>
<name>A0A9P3Q6Y2_9MYCO</name>